<name>A0A438K0Z2_VITVI</name>
<dbReference type="SUPFAM" id="SSF52518">
    <property type="entry name" value="Thiamin diphosphate-binding fold (THDP-binding)"/>
    <property type="match status" value="1"/>
</dbReference>
<dbReference type="Proteomes" id="UP000288805">
    <property type="component" value="Unassembled WGS sequence"/>
</dbReference>
<keyword evidence="1" id="KW-0456">Lyase</keyword>
<evidence type="ECO:0000313" key="1">
    <source>
        <dbReference type="EMBL" id="RVX14870.1"/>
    </source>
</evidence>
<reference evidence="1 2" key="1">
    <citation type="journal article" date="2018" name="PLoS Genet.">
        <title>Population sequencing reveals clonal diversity and ancestral inbreeding in the grapevine cultivar Chardonnay.</title>
        <authorList>
            <person name="Roach M.J."/>
            <person name="Johnson D.L."/>
            <person name="Bohlmann J."/>
            <person name="van Vuuren H.J."/>
            <person name="Jones S.J."/>
            <person name="Pretorius I.S."/>
            <person name="Schmidt S.A."/>
            <person name="Borneman A.R."/>
        </authorList>
    </citation>
    <scope>NUCLEOTIDE SEQUENCE [LARGE SCALE GENOMIC DNA]</scope>
    <source>
        <strain evidence="2">cv. Chardonnay</strain>
        <tissue evidence="1">Leaf</tissue>
    </source>
</reference>
<gene>
    <name evidence="1" type="primary">HACL_6</name>
    <name evidence="1" type="ORF">CK203_012177</name>
</gene>
<organism evidence="1 2">
    <name type="scientific">Vitis vinifera</name>
    <name type="common">Grape</name>
    <dbReference type="NCBI Taxonomy" id="29760"/>
    <lineage>
        <taxon>Eukaryota</taxon>
        <taxon>Viridiplantae</taxon>
        <taxon>Streptophyta</taxon>
        <taxon>Embryophyta</taxon>
        <taxon>Tracheophyta</taxon>
        <taxon>Spermatophyta</taxon>
        <taxon>Magnoliopsida</taxon>
        <taxon>eudicotyledons</taxon>
        <taxon>Gunneridae</taxon>
        <taxon>Pentapetalae</taxon>
        <taxon>rosids</taxon>
        <taxon>Vitales</taxon>
        <taxon>Vitaceae</taxon>
        <taxon>Viteae</taxon>
        <taxon>Vitis</taxon>
    </lineage>
</organism>
<sequence length="118" mass="13040">MFGAVGIRSPHSPTVNRHSLPRLPQLAIGGLCCLLLRLSYRQVRPPSHRLWPWLCPRPGRAPNAAANAWPMVMISGSYDQTNFGRATSSKLDQVAAVEPFSKFSAKATDISQIPNERF</sequence>
<protein>
    <submittedName>
        <fullName evidence="1">2-hydroxyacyl-CoA lyase</fullName>
    </submittedName>
</protein>
<dbReference type="Gene3D" id="3.40.50.970">
    <property type="match status" value="1"/>
</dbReference>
<dbReference type="GO" id="GO:0016829">
    <property type="term" value="F:lyase activity"/>
    <property type="evidence" value="ECO:0007669"/>
    <property type="project" value="UniProtKB-KW"/>
</dbReference>
<evidence type="ECO:0000313" key="2">
    <source>
        <dbReference type="Proteomes" id="UP000288805"/>
    </source>
</evidence>
<dbReference type="InterPro" id="IPR029061">
    <property type="entry name" value="THDP-binding"/>
</dbReference>
<dbReference type="EMBL" id="QGNW01000020">
    <property type="protein sequence ID" value="RVX14870.1"/>
    <property type="molecule type" value="Genomic_DNA"/>
</dbReference>
<comment type="caution">
    <text evidence="1">The sequence shown here is derived from an EMBL/GenBank/DDBJ whole genome shotgun (WGS) entry which is preliminary data.</text>
</comment>
<dbReference type="AlphaFoldDB" id="A0A438K0Z2"/>
<proteinExistence type="predicted"/>
<accession>A0A438K0Z2</accession>